<dbReference type="SUPFAM" id="SSF103473">
    <property type="entry name" value="MFS general substrate transporter"/>
    <property type="match status" value="1"/>
</dbReference>
<keyword evidence="1" id="KW-0472">Membrane</keyword>
<feature type="transmembrane region" description="Helical" evidence="1">
    <location>
        <begin position="21"/>
        <end position="37"/>
    </location>
</feature>
<comment type="caution">
    <text evidence="2">The sequence shown here is derived from an EMBL/GenBank/DDBJ whole genome shotgun (WGS) entry which is preliminary data.</text>
</comment>
<dbReference type="InterPro" id="IPR036259">
    <property type="entry name" value="MFS_trans_sf"/>
</dbReference>
<keyword evidence="1" id="KW-0812">Transmembrane</keyword>
<dbReference type="EMBL" id="JAAPAO010001605">
    <property type="protein sequence ID" value="KAF4649254.1"/>
    <property type="molecule type" value="Genomic_DNA"/>
</dbReference>
<dbReference type="InterPro" id="IPR011701">
    <property type="entry name" value="MFS"/>
</dbReference>
<evidence type="ECO:0000256" key="1">
    <source>
        <dbReference type="SAM" id="Phobius"/>
    </source>
</evidence>
<accession>A0A7J6KQU0</accession>
<keyword evidence="1" id="KW-1133">Transmembrane helix</keyword>
<dbReference type="PANTHER" id="PTHR23525">
    <property type="entry name" value="TRANSPORTER, PUTATIVE-RELATED"/>
    <property type="match status" value="1"/>
</dbReference>
<dbReference type="OrthoDB" id="541403at2759"/>
<evidence type="ECO:0000313" key="3">
    <source>
        <dbReference type="Proteomes" id="UP000591131"/>
    </source>
</evidence>
<proteinExistence type="predicted"/>
<feature type="non-terminal residue" evidence="2">
    <location>
        <position position="235"/>
    </location>
</feature>
<protein>
    <recommendedName>
        <fullName evidence="4">Major facilitator superfamily (MFS) profile domain-containing protein</fullName>
    </recommendedName>
</protein>
<gene>
    <name evidence="2" type="ORF">FOL47_002286</name>
</gene>
<feature type="transmembrane region" description="Helical" evidence="1">
    <location>
        <begin position="87"/>
        <end position="108"/>
    </location>
</feature>
<dbReference type="PANTHER" id="PTHR23525:SF1">
    <property type="entry name" value="NODULIN-LIKE DOMAIN-CONTAINING PROTEIN"/>
    <property type="match status" value="1"/>
</dbReference>
<keyword evidence="3" id="KW-1185">Reference proteome</keyword>
<organism evidence="2 3">
    <name type="scientific">Perkinsus chesapeaki</name>
    <name type="common">Clam parasite</name>
    <name type="synonym">Perkinsus andrewsi</name>
    <dbReference type="NCBI Taxonomy" id="330153"/>
    <lineage>
        <taxon>Eukaryota</taxon>
        <taxon>Sar</taxon>
        <taxon>Alveolata</taxon>
        <taxon>Perkinsozoa</taxon>
        <taxon>Perkinsea</taxon>
        <taxon>Perkinsida</taxon>
        <taxon>Perkinsidae</taxon>
        <taxon>Perkinsus</taxon>
    </lineage>
</organism>
<evidence type="ECO:0008006" key="4">
    <source>
        <dbReference type="Google" id="ProtNLM"/>
    </source>
</evidence>
<reference evidence="2 3" key="1">
    <citation type="submission" date="2020-04" db="EMBL/GenBank/DDBJ databases">
        <title>Perkinsus chesapeaki whole genome sequence.</title>
        <authorList>
            <person name="Bogema D.R."/>
        </authorList>
    </citation>
    <scope>NUCLEOTIDE SEQUENCE [LARGE SCALE GENOMIC DNA]</scope>
    <source>
        <strain evidence="2">ATCC PRA-425</strain>
    </source>
</reference>
<dbReference type="Gene3D" id="1.20.1250.20">
    <property type="entry name" value="MFS general substrate transporter like domains"/>
    <property type="match status" value="1"/>
</dbReference>
<feature type="transmembrane region" description="Helical" evidence="1">
    <location>
        <begin position="57"/>
        <end position="80"/>
    </location>
</feature>
<evidence type="ECO:0000313" key="2">
    <source>
        <dbReference type="EMBL" id="KAF4649254.1"/>
    </source>
</evidence>
<feature type="non-terminal residue" evidence="2">
    <location>
        <position position="1"/>
    </location>
</feature>
<dbReference type="Proteomes" id="UP000591131">
    <property type="component" value="Unassembled WGS sequence"/>
</dbReference>
<name>A0A7J6KQU0_PERCH</name>
<dbReference type="AlphaFoldDB" id="A0A7J6KQU0"/>
<sequence length="235" mass="25505">IFAAPENVVDEKARICRRNQMLMMITTFMYALIRSVKNSGIFDAYVYILGGQKNTEVGVIASIFGMSSLVLALPAGWLIDHYSRARLLGFGSVVLTAALSLYLVVAMVKLGGLPIVLEFTQSQSSASYSLFADSLPHGHRADAMSTVAILRNVAGGTGPFLGVILVHVLGNEWKLSILHEILLVVALVELPTNWINTLWRDVEHHEHADTNMSVKGGDSGVGETVEVKILTDAEK</sequence>
<dbReference type="Pfam" id="PF07690">
    <property type="entry name" value="MFS_1"/>
    <property type="match status" value="1"/>
</dbReference>
<dbReference type="GO" id="GO:0022857">
    <property type="term" value="F:transmembrane transporter activity"/>
    <property type="evidence" value="ECO:0007669"/>
    <property type="project" value="InterPro"/>
</dbReference>